<reference evidence="1" key="2">
    <citation type="submission" date="2020-09" db="EMBL/GenBank/DDBJ databases">
        <authorList>
            <person name="Sun Q."/>
            <person name="Ohkuma M."/>
        </authorList>
    </citation>
    <scope>NUCLEOTIDE SEQUENCE</scope>
    <source>
        <strain evidence="1">JCM 4790</strain>
    </source>
</reference>
<reference evidence="1" key="1">
    <citation type="journal article" date="2014" name="Int. J. Syst. Evol. Microbiol.">
        <title>Complete genome sequence of Corynebacterium casei LMG S-19264T (=DSM 44701T), isolated from a smear-ripened cheese.</title>
        <authorList>
            <consortium name="US DOE Joint Genome Institute (JGI-PGF)"/>
            <person name="Walter F."/>
            <person name="Albersmeier A."/>
            <person name="Kalinowski J."/>
            <person name="Ruckert C."/>
        </authorList>
    </citation>
    <scope>NUCLEOTIDE SEQUENCE</scope>
    <source>
        <strain evidence="1">JCM 4790</strain>
    </source>
</reference>
<name>A0A918NYZ6_9ACTN</name>
<proteinExistence type="predicted"/>
<dbReference type="RefSeq" id="WP_190194421.1">
    <property type="nucleotide sequence ID" value="NZ_BMVU01000063.1"/>
</dbReference>
<keyword evidence="2" id="KW-1185">Reference proteome</keyword>
<comment type="caution">
    <text evidence="1">The sequence shown here is derived from an EMBL/GenBank/DDBJ whole genome shotgun (WGS) entry which is preliminary data.</text>
</comment>
<dbReference type="EMBL" id="BMVU01000063">
    <property type="protein sequence ID" value="GGY07563.1"/>
    <property type="molecule type" value="Genomic_DNA"/>
</dbReference>
<dbReference type="AlphaFoldDB" id="A0A918NYZ6"/>
<evidence type="ECO:0000313" key="2">
    <source>
        <dbReference type="Proteomes" id="UP000619244"/>
    </source>
</evidence>
<protein>
    <submittedName>
        <fullName evidence="1">Uncharacterized protein</fullName>
    </submittedName>
</protein>
<evidence type="ECO:0000313" key="1">
    <source>
        <dbReference type="EMBL" id="GGY07563.1"/>
    </source>
</evidence>
<organism evidence="1 2">
    <name type="scientific">Streptomyces minutiscleroticus</name>
    <dbReference type="NCBI Taxonomy" id="68238"/>
    <lineage>
        <taxon>Bacteria</taxon>
        <taxon>Bacillati</taxon>
        <taxon>Actinomycetota</taxon>
        <taxon>Actinomycetes</taxon>
        <taxon>Kitasatosporales</taxon>
        <taxon>Streptomycetaceae</taxon>
        <taxon>Streptomyces</taxon>
    </lineage>
</organism>
<accession>A0A918NYZ6</accession>
<sequence length="210" mass="23630">MHIRLLVPDDPVWTDALFRMEQLLDTIHAFYLHDLPPVDAEHVRTAYDGWGRIVSRLPRPLLHRVPALEVTRPSRDAGGYDLLDHAGRRLTQLYPLDIDKRDLHQLAAFQQLLDRRTADPRSALAQVAKDIAQGGGPERGDLRRALAVLQLRPDPSLVRLLAKTACGTDLGDVVLVPAQERHYRAHCEAIIRAVSGTDPWAESAHRMCYP</sequence>
<dbReference type="Proteomes" id="UP000619244">
    <property type="component" value="Unassembled WGS sequence"/>
</dbReference>
<gene>
    <name evidence="1" type="ORF">GCM10010358_70880</name>
</gene>